<reference evidence="1 3" key="1">
    <citation type="submission" date="2018-06" db="EMBL/GenBank/DDBJ databases">
        <authorList>
            <consortium name="Pathogen Informatics"/>
            <person name="Doyle S."/>
        </authorList>
    </citation>
    <scope>NUCLEOTIDE SEQUENCE [LARGE SCALE GENOMIC DNA]</scope>
    <source>
        <strain evidence="1 3">NCTC12022</strain>
    </source>
</reference>
<sequence length="38" mass="4539">MVFVLLSHNQGEIEIIFYTSYLIINLIRVNKNMLSLIW</sequence>
<gene>
    <name evidence="1" type="ORF">NCTC12022_02836</name>
    <name evidence="2" type="ORF">NCTC12022_03474</name>
</gene>
<protein>
    <submittedName>
        <fullName evidence="1">Uncharacterized protein</fullName>
    </submittedName>
</protein>
<dbReference type="AlphaFoldDB" id="A0A2X1RU31"/>
<name>A0A2X1RU31_9GAMM</name>
<dbReference type="EMBL" id="UASS01000040">
    <property type="protein sequence ID" value="SPX62709.1"/>
    <property type="molecule type" value="Genomic_DNA"/>
</dbReference>
<proteinExistence type="predicted"/>
<dbReference type="EMBL" id="UASS01000033">
    <property type="protein sequence ID" value="SPX62079.1"/>
    <property type="molecule type" value="Genomic_DNA"/>
</dbReference>
<dbReference type="Proteomes" id="UP000251942">
    <property type="component" value="Unassembled WGS sequence"/>
</dbReference>
<organism evidence="1 3">
    <name type="scientific">Legionella feeleii</name>
    <dbReference type="NCBI Taxonomy" id="453"/>
    <lineage>
        <taxon>Bacteria</taxon>
        <taxon>Pseudomonadati</taxon>
        <taxon>Pseudomonadota</taxon>
        <taxon>Gammaproteobacteria</taxon>
        <taxon>Legionellales</taxon>
        <taxon>Legionellaceae</taxon>
        <taxon>Legionella</taxon>
    </lineage>
</organism>
<evidence type="ECO:0000313" key="2">
    <source>
        <dbReference type="EMBL" id="SPX62709.1"/>
    </source>
</evidence>
<evidence type="ECO:0000313" key="3">
    <source>
        <dbReference type="Proteomes" id="UP000251942"/>
    </source>
</evidence>
<evidence type="ECO:0000313" key="1">
    <source>
        <dbReference type="EMBL" id="SPX62079.1"/>
    </source>
</evidence>
<accession>A0A2X1RU31</accession>